<dbReference type="SUPFAM" id="SSF48452">
    <property type="entry name" value="TPR-like"/>
    <property type="match status" value="1"/>
</dbReference>
<evidence type="ECO:0000256" key="2">
    <source>
        <dbReference type="SAM" id="MobiDB-lite"/>
    </source>
</evidence>
<dbReference type="InterPro" id="IPR017560">
    <property type="entry name" value="Cyt_c_biogenesis_CcmI"/>
</dbReference>
<dbReference type="OrthoDB" id="9815847at2"/>
<feature type="compositionally biased region" description="Basic and acidic residues" evidence="2">
    <location>
        <begin position="144"/>
        <end position="155"/>
    </location>
</feature>
<accession>A0A1H3CF88</accession>
<proteinExistence type="predicted"/>
<name>A0A1H3CF88_9RHOB</name>
<dbReference type="GO" id="GO:0017004">
    <property type="term" value="P:cytochrome complex assembly"/>
    <property type="evidence" value="ECO:0007669"/>
    <property type="project" value="UniProtKB-KW"/>
</dbReference>
<feature type="region of interest" description="Disordered" evidence="2">
    <location>
        <begin position="134"/>
        <end position="168"/>
    </location>
</feature>
<keyword evidence="1" id="KW-0201">Cytochrome c-type biogenesis</keyword>
<feature type="compositionally biased region" description="Low complexity" evidence="2">
    <location>
        <begin position="156"/>
        <end position="166"/>
    </location>
</feature>
<dbReference type="AlphaFoldDB" id="A0A1H3CF88"/>
<organism evidence="4 5">
    <name type="scientific">Albimonas donghaensis</name>
    <dbReference type="NCBI Taxonomy" id="356660"/>
    <lineage>
        <taxon>Bacteria</taxon>
        <taxon>Pseudomonadati</taxon>
        <taxon>Pseudomonadota</taxon>
        <taxon>Alphaproteobacteria</taxon>
        <taxon>Rhodobacterales</taxon>
        <taxon>Paracoccaceae</taxon>
        <taxon>Albimonas</taxon>
    </lineage>
</organism>
<dbReference type="Proteomes" id="UP000199118">
    <property type="component" value="Unassembled WGS sequence"/>
</dbReference>
<feature type="transmembrane region" description="Helical" evidence="3">
    <location>
        <begin position="95"/>
        <end position="115"/>
    </location>
</feature>
<dbReference type="RefSeq" id="WP_092683522.1">
    <property type="nucleotide sequence ID" value="NZ_FNMZ01000006.1"/>
</dbReference>
<keyword evidence="3" id="KW-1133">Transmembrane helix</keyword>
<sequence>MAFWLAALLLALICGAWLARPLLAGRAAAAPRAAHDLQVFRDQLRAVERDVARGVLPEAEAEGARAEISRRLLAAAAEAEAAAPADAAPRGASRLLAAALGLLLLGGGAGVYAMIGAPGLPDRPLAQRLADIRAAEPPRPSQAEAERLEADRRAAEAPATAAAPLADDPETARLRDLVARLRGILEDRPDDVRGRRLLADSLLRLEDPAGAQAAMREAVELQGDAAPPADRAALAETMILAAGGYVSPEAERQLGLALQAEPGQPVARYYAGLALAQTGRYGLALRFWRALLREGPQDAPWIAPIRAQIGELERIAAAAGDLPPEAPGGSGSGALPPGPSEEDVQAAQDLSPEDRDAMIRGMVARLENRLAEDGGPPEDWARLISAYGVLNRPEDAARIWKDAERAFADAPDALNRLRGAAVDAGVTEALE</sequence>
<dbReference type="Gene3D" id="1.25.40.10">
    <property type="entry name" value="Tetratricopeptide repeat domain"/>
    <property type="match status" value="1"/>
</dbReference>
<dbReference type="EMBL" id="FNMZ01000006">
    <property type="protein sequence ID" value="SDX52244.1"/>
    <property type="molecule type" value="Genomic_DNA"/>
</dbReference>
<feature type="region of interest" description="Disordered" evidence="2">
    <location>
        <begin position="320"/>
        <end position="349"/>
    </location>
</feature>
<evidence type="ECO:0000256" key="3">
    <source>
        <dbReference type="SAM" id="Phobius"/>
    </source>
</evidence>
<dbReference type="NCBIfam" id="TIGR03142">
    <property type="entry name" value="cytochro_ccmI"/>
    <property type="match status" value="1"/>
</dbReference>
<dbReference type="InterPro" id="IPR011990">
    <property type="entry name" value="TPR-like_helical_dom_sf"/>
</dbReference>
<protein>
    <submittedName>
        <fullName evidence="4">Cytochrome c-type biogenesis protein CcmH</fullName>
    </submittedName>
</protein>
<dbReference type="STRING" id="356660.SAMN05444336_10669"/>
<keyword evidence="3" id="KW-0472">Membrane</keyword>
<keyword evidence="3" id="KW-0812">Transmembrane</keyword>
<evidence type="ECO:0000256" key="1">
    <source>
        <dbReference type="ARBA" id="ARBA00022748"/>
    </source>
</evidence>
<keyword evidence="5" id="KW-1185">Reference proteome</keyword>
<evidence type="ECO:0000313" key="5">
    <source>
        <dbReference type="Proteomes" id="UP000199118"/>
    </source>
</evidence>
<reference evidence="4 5" key="1">
    <citation type="submission" date="2016-10" db="EMBL/GenBank/DDBJ databases">
        <authorList>
            <person name="de Groot N.N."/>
        </authorList>
    </citation>
    <scope>NUCLEOTIDE SEQUENCE [LARGE SCALE GENOMIC DNA]</scope>
    <source>
        <strain evidence="4 5">DSM 17890</strain>
    </source>
</reference>
<gene>
    <name evidence="4" type="ORF">SAMN05444336_10669</name>
</gene>
<evidence type="ECO:0000313" key="4">
    <source>
        <dbReference type="EMBL" id="SDX52244.1"/>
    </source>
</evidence>